<comment type="catalytic activity">
    <reaction evidence="1 12">
        <text>[protein]-peptidylproline (omega=180) = [protein]-peptidylproline (omega=0)</text>
        <dbReference type="Rhea" id="RHEA:16237"/>
        <dbReference type="Rhea" id="RHEA-COMP:10747"/>
        <dbReference type="Rhea" id="RHEA-COMP:10748"/>
        <dbReference type="ChEBI" id="CHEBI:83833"/>
        <dbReference type="ChEBI" id="CHEBI:83834"/>
        <dbReference type="EC" id="5.2.1.8"/>
    </reaction>
</comment>
<keyword evidence="5 12" id="KW-0963">Cytoplasm</keyword>
<evidence type="ECO:0000256" key="7">
    <source>
        <dbReference type="ARBA" id="ARBA00022525"/>
    </source>
</evidence>
<feature type="chain" id="PRO_5016419103" description="Serine/threonine-protein phosphatase 2A activator" evidence="14">
    <location>
        <begin position="27"/>
        <end position="615"/>
    </location>
</feature>
<keyword evidence="10 12" id="KW-0413">Isomerase</keyword>
<dbReference type="Gene3D" id="1.20.120.1150">
    <property type="match status" value="1"/>
</dbReference>
<evidence type="ECO:0000256" key="5">
    <source>
        <dbReference type="ARBA" id="ARBA00022490"/>
    </source>
</evidence>
<evidence type="ECO:0000256" key="2">
    <source>
        <dbReference type="ARBA" id="ARBA00004271"/>
    </source>
</evidence>
<keyword evidence="9 12" id="KW-0697">Rotamase</keyword>
<reference evidence="15 16" key="1">
    <citation type="submission" date="2018-02" db="EMBL/GenBank/DDBJ databases">
        <title>Draft genome of wild Prunus yedoensis var. nudiflora.</title>
        <authorList>
            <person name="Baek S."/>
            <person name="Kim J.-H."/>
            <person name="Choi K."/>
            <person name="Kim G.-B."/>
            <person name="Cho A."/>
            <person name="Jang H."/>
            <person name="Shin C.-H."/>
            <person name="Yu H.-J."/>
            <person name="Mun J.-H."/>
        </authorList>
    </citation>
    <scope>NUCLEOTIDE SEQUENCE [LARGE SCALE GENOMIC DNA]</scope>
    <source>
        <strain evidence="16">cv. Jeju island</strain>
        <tissue evidence="15">Leaf</tissue>
    </source>
</reference>
<dbReference type="PANTHER" id="PTHR10012:SF0">
    <property type="entry name" value="SERINE_THREONINE-PROTEIN PHOSPHATASE 2A ACTIVATOR"/>
    <property type="match status" value="1"/>
</dbReference>
<dbReference type="InterPro" id="IPR006766">
    <property type="entry name" value="EXORDIUM-like"/>
</dbReference>
<feature type="compositionally biased region" description="Low complexity" evidence="13">
    <location>
        <begin position="318"/>
        <end position="329"/>
    </location>
</feature>
<evidence type="ECO:0000256" key="6">
    <source>
        <dbReference type="ARBA" id="ARBA00022523"/>
    </source>
</evidence>
<evidence type="ECO:0000256" key="11">
    <source>
        <dbReference type="ARBA" id="ARBA00023591"/>
    </source>
</evidence>
<dbReference type="CDD" id="cd04087">
    <property type="entry name" value="PTPA"/>
    <property type="match status" value="1"/>
</dbReference>
<dbReference type="GO" id="GO:0007052">
    <property type="term" value="P:mitotic spindle organization"/>
    <property type="evidence" value="ECO:0007669"/>
    <property type="project" value="TreeGrafter"/>
</dbReference>
<protein>
    <recommendedName>
        <fullName evidence="12">Serine/threonine-protein phosphatase 2A activator</fullName>
        <ecNumber evidence="12">5.2.1.8</ecNumber>
    </recommendedName>
    <alternativeName>
        <fullName evidence="12">Phosphotyrosyl phosphatase activator</fullName>
    </alternativeName>
</protein>
<evidence type="ECO:0000256" key="4">
    <source>
        <dbReference type="ARBA" id="ARBA00011019"/>
    </source>
</evidence>
<evidence type="ECO:0000313" key="16">
    <source>
        <dbReference type="Proteomes" id="UP000250321"/>
    </source>
</evidence>
<dbReference type="GO" id="GO:0000159">
    <property type="term" value="C:protein phosphatase type 2A complex"/>
    <property type="evidence" value="ECO:0007669"/>
    <property type="project" value="TreeGrafter"/>
</dbReference>
<evidence type="ECO:0000256" key="13">
    <source>
        <dbReference type="SAM" id="MobiDB-lite"/>
    </source>
</evidence>
<dbReference type="AlphaFoldDB" id="A0A314Z6Y6"/>
<feature type="signal peptide" evidence="14">
    <location>
        <begin position="1"/>
        <end position="26"/>
    </location>
</feature>
<keyword evidence="16" id="KW-1185">Reference proteome</keyword>
<comment type="similarity">
    <text evidence="11">Belongs to the EXORDIUM family.</text>
</comment>
<accession>A0A314Z6Y6</accession>
<keyword evidence="7" id="KW-0964">Secreted</keyword>
<dbReference type="InterPro" id="IPR037218">
    <property type="entry name" value="PTPA_sf"/>
</dbReference>
<dbReference type="GO" id="GO:0005634">
    <property type="term" value="C:nucleus"/>
    <property type="evidence" value="ECO:0007669"/>
    <property type="project" value="TreeGrafter"/>
</dbReference>
<dbReference type="InterPro" id="IPR043170">
    <property type="entry name" value="PTPA_C_lid"/>
</dbReference>
<evidence type="ECO:0000256" key="3">
    <source>
        <dbReference type="ARBA" id="ARBA00004496"/>
    </source>
</evidence>
<dbReference type="EMBL" id="PJQY01000264">
    <property type="protein sequence ID" value="PQQ14313.1"/>
    <property type="molecule type" value="Genomic_DNA"/>
</dbReference>
<dbReference type="SUPFAM" id="SSF140984">
    <property type="entry name" value="PTPA-like"/>
    <property type="match status" value="1"/>
</dbReference>
<comment type="caution">
    <text evidence="15">The sequence shown here is derived from an EMBL/GenBank/DDBJ whole genome shotgun (WGS) entry which is preliminary data.</text>
</comment>
<dbReference type="Pfam" id="PF04674">
    <property type="entry name" value="Phi_1"/>
    <property type="match status" value="1"/>
</dbReference>
<organism evidence="15 16">
    <name type="scientific">Prunus yedoensis var. nudiflora</name>
    <dbReference type="NCBI Taxonomy" id="2094558"/>
    <lineage>
        <taxon>Eukaryota</taxon>
        <taxon>Viridiplantae</taxon>
        <taxon>Streptophyta</taxon>
        <taxon>Embryophyta</taxon>
        <taxon>Tracheophyta</taxon>
        <taxon>Spermatophyta</taxon>
        <taxon>Magnoliopsida</taxon>
        <taxon>eudicotyledons</taxon>
        <taxon>Gunneridae</taxon>
        <taxon>Pentapetalae</taxon>
        <taxon>rosids</taxon>
        <taxon>fabids</taxon>
        <taxon>Rosales</taxon>
        <taxon>Rosaceae</taxon>
        <taxon>Amygdaloideae</taxon>
        <taxon>Amygdaleae</taxon>
        <taxon>Prunus</taxon>
    </lineage>
</organism>
<dbReference type="OrthoDB" id="16120at2759"/>
<dbReference type="GO" id="GO:0048046">
    <property type="term" value="C:apoplast"/>
    <property type="evidence" value="ECO:0007669"/>
    <property type="project" value="UniProtKB-SubCell"/>
</dbReference>
<evidence type="ECO:0000256" key="10">
    <source>
        <dbReference type="ARBA" id="ARBA00023235"/>
    </source>
</evidence>
<comment type="similarity">
    <text evidence="4 12">Belongs to the PTPA-type PPIase family.</text>
</comment>
<evidence type="ECO:0000256" key="9">
    <source>
        <dbReference type="ARBA" id="ARBA00023110"/>
    </source>
</evidence>
<dbReference type="STRING" id="2094558.A0A314Z6Y6"/>
<comment type="function">
    <text evidence="12">PPIases accelerate the folding of proteins. It catalyzes the cis-trans isomerization of proline imidic peptide bonds in oligopeptides.</text>
</comment>
<evidence type="ECO:0000256" key="14">
    <source>
        <dbReference type="SAM" id="SignalP"/>
    </source>
</evidence>
<name>A0A314Z6Y6_PRUYE</name>
<dbReference type="GO" id="GO:0008160">
    <property type="term" value="F:protein tyrosine phosphatase activator activity"/>
    <property type="evidence" value="ECO:0007669"/>
    <property type="project" value="TreeGrafter"/>
</dbReference>
<sequence>MASTSHLAIWVTFFLALSSFLSPCTATMRKLSALVQQQPLMLKYHNGPLLKGNITVNVVWYRGGPCTVAVGNQILDQTYSLGKTLTDQKLAALVAKASTSRNAEVNVVLTDADVAVDGFCMSRCGSHGSGGAGRKTGRLAYAWVGNPASQCPGQCAWPFHQPIYGPQTAPLVPPNGDVGVDGMVISLATVLAGAVTNPFENGYFQGTRDAPLEAVSACTGIFGKGAYPGYPGEVVLDKTTGASYNAVGVRGRKHLLPAMWDPQTSTSRHCFLAPSISSKNGTPTPAHLLQTEDTPTTTCKTLAPQDPHAPPPFPPQPAANAEPQPLWPLRLPPSPTSPLPQTTAQSEPPPSTSPQTLIPNNIILAPVPQPLSVPQISPPYHFQAPSKIIQAPDDLRRFHDSFSGKHFLGFVAALSDSIRAKKISDPCHESTTIATIVSILQTLIQWVDEIPPTKQAARYGNVSFRSWHERLSQTSDSLMLQFLPEHLHASTIEIVPYFTDSFGNPSRIDYGTGHETNFAAWLYCLARMGVIKEEDYPAVVARVFVKYLDLMRKLQLVYCLEPAGSHGVWGLDDYHFLPFIFGSSQLIGHKYMKPKSIHNDDIVDFFQGVFVYFGH</sequence>
<evidence type="ECO:0000313" key="15">
    <source>
        <dbReference type="EMBL" id="PQQ14313.1"/>
    </source>
</evidence>
<dbReference type="Pfam" id="PF03095">
    <property type="entry name" value="PTPA"/>
    <property type="match status" value="1"/>
</dbReference>
<feature type="compositionally biased region" description="Pro residues" evidence="13">
    <location>
        <begin position="307"/>
        <end position="317"/>
    </location>
</feature>
<keyword evidence="6" id="KW-0052">Apoplast</keyword>
<dbReference type="GO" id="GO:0003755">
    <property type="term" value="F:peptidyl-prolyl cis-trans isomerase activity"/>
    <property type="evidence" value="ECO:0007669"/>
    <property type="project" value="UniProtKB-KW"/>
</dbReference>
<comment type="subcellular location">
    <subcellularLocation>
        <location evidence="3 12">Cytoplasm</location>
    </subcellularLocation>
    <subcellularLocation>
        <location evidence="2">Secreted</location>
        <location evidence="2">Extracellular space</location>
        <location evidence="2">Apoplast</location>
    </subcellularLocation>
</comment>
<dbReference type="EC" id="5.2.1.8" evidence="12"/>
<gene>
    <name evidence="15" type="ORF">Pyn_07904</name>
</gene>
<proteinExistence type="inferred from homology"/>
<evidence type="ECO:0000256" key="12">
    <source>
        <dbReference type="RuleBase" id="RU361210"/>
    </source>
</evidence>
<evidence type="ECO:0000256" key="8">
    <source>
        <dbReference type="ARBA" id="ARBA00022729"/>
    </source>
</evidence>
<dbReference type="PANTHER" id="PTHR10012">
    <property type="entry name" value="SERINE/THREONINE-PROTEIN PHOSPHATASE 2A REGULATORY SUBUNIT B"/>
    <property type="match status" value="1"/>
</dbReference>
<dbReference type="Proteomes" id="UP000250321">
    <property type="component" value="Unassembled WGS sequence"/>
</dbReference>
<dbReference type="GO" id="GO:0005737">
    <property type="term" value="C:cytoplasm"/>
    <property type="evidence" value="ECO:0007669"/>
    <property type="project" value="UniProtKB-SubCell"/>
</dbReference>
<feature type="region of interest" description="Disordered" evidence="13">
    <location>
        <begin position="297"/>
        <end position="357"/>
    </location>
</feature>
<evidence type="ECO:0000256" key="1">
    <source>
        <dbReference type="ARBA" id="ARBA00000971"/>
    </source>
</evidence>
<keyword evidence="8 14" id="KW-0732">Signal</keyword>
<dbReference type="InterPro" id="IPR004327">
    <property type="entry name" value="Phstyr_phstse_ac"/>
</dbReference>